<feature type="region of interest" description="Disordered" evidence="1">
    <location>
        <begin position="1"/>
        <end position="41"/>
    </location>
</feature>
<protein>
    <submittedName>
        <fullName evidence="2">P27 family phage terminase small subunit</fullName>
    </submittedName>
</protein>
<keyword evidence="3" id="KW-1185">Reference proteome</keyword>
<dbReference type="AlphaFoldDB" id="A0A7X6CXL7"/>
<gene>
    <name evidence="2" type="ORF">HCN56_01475</name>
</gene>
<name>A0A7X6CXL7_9ACTN</name>
<sequence length="153" mass="16165">MGSRGPLKIPKHLQAVPEPGATAAGSMAERVAPSAPDRPPGFPVDDREMCELWDAMVPELDRAGLLTRADGPTVELALRHFLAARQAGNALQEGEVVVGDAAHGHSVKKNPAGAEMRSQSQLFLEYAKQLGMSFAARARMPAADEAAEANPFA</sequence>
<dbReference type="EMBL" id="JAAVJD010000004">
    <property type="protein sequence ID" value="NJQ04279.1"/>
    <property type="molecule type" value="Genomic_DNA"/>
</dbReference>
<organism evidence="2 3">
    <name type="scientific">Streptomyces lonarensis</name>
    <dbReference type="NCBI Taxonomy" id="700599"/>
    <lineage>
        <taxon>Bacteria</taxon>
        <taxon>Bacillati</taxon>
        <taxon>Actinomycetota</taxon>
        <taxon>Actinomycetes</taxon>
        <taxon>Kitasatosporales</taxon>
        <taxon>Streptomycetaceae</taxon>
        <taxon>Streptomyces</taxon>
    </lineage>
</organism>
<proteinExistence type="predicted"/>
<accession>A0A7X6CXL7</accession>
<comment type="caution">
    <text evidence="2">The sequence shown here is derived from an EMBL/GenBank/DDBJ whole genome shotgun (WGS) entry which is preliminary data.</text>
</comment>
<evidence type="ECO:0000313" key="3">
    <source>
        <dbReference type="Proteomes" id="UP000578686"/>
    </source>
</evidence>
<reference evidence="2 3" key="1">
    <citation type="submission" date="2020-03" db="EMBL/GenBank/DDBJ databases">
        <title>Draft genome of Streptomyces sp. ventii, isolated from the Axial Seamount in the Pacific Ocean, and resequencing of the two type strains Streptomyces lonarensis strain NCL 716 and Streptomyces bohaiensis strain 11A07.</title>
        <authorList>
            <person name="Loughran R.M."/>
            <person name="Pfannmuller K.M."/>
            <person name="Wasson B.J."/>
            <person name="Deadmond M.C."/>
            <person name="Paddock B.E."/>
            <person name="Koyack M.J."/>
            <person name="Gallegos D.A."/>
            <person name="Mitchell E.A."/>
            <person name="Ushijima B."/>
            <person name="Saw J.H."/>
            <person name="Mcphail K.L."/>
            <person name="Videau P."/>
        </authorList>
    </citation>
    <scope>NUCLEOTIDE SEQUENCE [LARGE SCALE GENOMIC DNA]</scope>
    <source>
        <strain evidence="2 3">NCL716</strain>
    </source>
</reference>
<evidence type="ECO:0000313" key="2">
    <source>
        <dbReference type="EMBL" id="NJQ04279.1"/>
    </source>
</evidence>
<dbReference type="Pfam" id="PF05119">
    <property type="entry name" value="Terminase_4"/>
    <property type="match status" value="1"/>
</dbReference>
<dbReference type="RefSeq" id="WP_167967578.1">
    <property type="nucleotide sequence ID" value="NZ_BHZG01000019.1"/>
</dbReference>
<dbReference type="InterPro" id="IPR006448">
    <property type="entry name" value="Phage_term_ssu_P27"/>
</dbReference>
<dbReference type="Proteomes" id="UP000578686">
    <property type="component" value="Unassembled WGS sequence"/>
</dbReference>
<evidence type="ECO:0000256" key="1">
    <source>
        <dbReference type="SAM" id="MobiDB-lite"/>
    </source>
</evidence>